<proteinExistence type="predicted"/>
<evidence type="ECO:0000259" key="1">
    <source>
        <dbReference type="SMART" id="SM00867"/>
    </source>
</evidence>
<dbReference type="RefSeq" id="WP_173779176.1">
    <property type="nucleotide sequence ID" value="NZ_JABSNO010000010.1"/>
</dbReference>
<dbReference type="SUPFAM" id="SSF101874">
    <property type="entry name" value="YceI-like"/>
    <property type="match status" value="1"/>
</dbReference>
<feature type="domain" description="Lipid/polyisoprenoid-binding YceI-like" evidence="1">
    <location>
        <begin position="30"/>
        <end position="200"/>
    </location>
</feature>
<evidence type="ECO:0000313" key="2">
    <source>
        <dbReference type="EMBL" id="NRS92581.1"/>
    </source>
</evidence>
<accession>A0A8J8K8F8</accession>
<dbReference type="PANTHER" id="PTHR34406:SF1">
    <property type="entry name" value="PROTEIN YCEI"/>
    <property type="match status" value="1"/>
</dbReference>
<dbReference type="Gene3D" id="2.40.128.110">
    <property type="entry name" value="Lipid/polyisoprenoid-binding, YceI-like"/>
    <property type="match status" value="1"/>
</dbReference>
<sequence>MKKILLLSLLIFGVTFGFSQRKSNQKDGVRLVRSTKSDIRWWGHKIFKSEATTHTGGLQLKMGKFIFDDKKLQGGEFVIDMRAMTVTDLEGEEQKKLLDDLKSVNFFEVRRFPMAMFEITKILPFKSDEYNSEIIGNITIKGIRKTISFPANVITDDYKVSIQSAKFSLNRQDFDIFYKSSLKDLLIKDQIDMQFSVSSDKK</sequence>
<organism evidence="2 3">
    <name type="scientific">Frigoriflavimonas asaccharolytica</name>
    <dbReference type="NCBI Taxonomy" id="2735899"/>
    <lineage>
        <taxon>Bacteria</taxon>
        <taxon>Pseudomonadati</taxon>
        <taxon>Bacteroidota</taxon>
        <taxon>Flavobacteriia</taxon>
        <taxon>Flavobacteriales</taxon>
        <taxon>Weeksellaceae</taxon>
        <taxon>Frigoriflavimonas</taxon>
    </lineage>
</organism>
<dbReference type="AlphaFoldDB" id="A0A8J8K8F8"/>
<evidence type="ECO:0000313" key="3">
    <source>
        <dbReference type="Proteomes" id="UP000610746"/>
    </source>
</evidence>
<gene>
    <name evidence="2" type="ORF">HNQ03_001658</name>
</gene>
<dbReference type="InterPro" id="IPR007372">
    <property type="entry name" value="Lipid/polyisoprenoid-bd_YceI"/>
</dbReference>
<dbReference type="Pfam" id="PF04264">
    <property type="entry name" value="YceI"/>
    <property type="match status" value="1"/>
</dbReference>
<protein>
    <submittedName>
        <fullName evidence="2">Polyisoprenoid-binding protein YceI</fullName>
    </submittedName>
</protein>
<keyword evidence="3" id="KW-1185">Reference proteome</keyword>
<reference evidence="2" key="1">
    <citation type="submission" date="2020-05" db="EMBL/GenBank/DDBJ databases">
        <title>Genomic Encyclopedia of Type Strains, Phase IV (KMG-V): Genome sequencing to study the core and pangenomes of soil and plant-associated prokaryotes.</title>
        <authorList>
            <person name="Whitman W."/>
        </authorList>
    </citation>
    <scope>NUCLEOTIDE SEQUENCE</scope>
    <source>
        <strain evidence="2">16F</strain>
    </source>
</reference>
<dbReference type="PANTHER" id="PTHR34406">
    <property type="entry name" value="PROTEIN YCEI"/>
    <property type="match status" value="1"/>
</dbReference>
<dbReference type="SMART" id="SM00867">
    <property type="entry name" value="YceI"/>
    <property type="match status" value="1"/>
</dbReference>
<dbReference type="Proteomes" id="UP000610746">
    <property type="component" value="Unassembled WGS sequence"/>
</dbReference>
<name>A0A8J8K8F8_9FLAO</name>
<dbReference type="EMBL" id="JABSNO010000010">
    <property type="protein sequence ID" value="NRS92581.1"/>
    <property type="molecule type" value="Genomic_DNA"/>
</dbReference>
<dbReference type="InterPro" id="IPR036761">
    <property type="entry name" value="TTHA0802/YceI-like_sf"/>
</dbReference>
<comment type="caution">
    <text evidence="2">The sequence shown here is derived from an EMBL/GenBank/DDBJ whole genome shotgun (WGS) entry which is preliminary data.</text>
</comment>